<dbReference type="EMBL" id="WVUK01000047">
    <property type="protein sequence ID" value="KAF7495571.1"/>
    <property type="molecule type" value="Genomic_DNA"/>
</dbReference>
<dbReference type="OrthoDB" id="6329847at2759"/>
<dbReference type="InterPro" id="IPR009423">
    <property type="entry name" value="NDUC2"/>
</dbReference>
<dbReference type="EMBL" id="JXLN01010270">
    <property type="protein sequence ID" value="KPM05438.1"/>
    <property type="molecule type" value="Genomic_DNA"/>
</dbReference>
<accession>A0A132A356</accession>
<dbReference type="Proteomes" id="UP000616769">
    <property type="component" value="Unassembled WGS sequence"/>
</dbReference>
<name>A0A132A356_SARSC</name>
<dbReference type="AlphaFoldDB" id="A0A132A356"/>
<organism evidence="2 5">
    <name type="scientific">Sarcoptes scabiei</name>
    <name type="common">Itch mite</name>
    <name type="synonym">Acarus scabiei</name>
    <dbReference type="NCBI Taxonomy" id="52283"/>
    <lineage>
        <taxon>Eukaryota</taxon>
        <taxon>Metazoa</taxon>
        <taxon>Ecdysozoa</taxon>
        <taxon>Arthropoda</taxon>
        <taxon>Chelicerata</taxon>
        <taxon>Arachnida</taxon>
        <taxon>Acari</taxon>
        <taxon>Acariformes</taxon>
        <taxon>Sarcoptiformes</taxon>
        <taxon>Astigmata</taxon>
        <taxon>Psoroptidia</taxon>
        <taxon>Sarcoptoidea</taxon>
        <taxon>Sarcoptidae</taxon>
        <taxon>Sarcoptinae</taxon>
        <taxon>Sarcoptes</taxon>
    </lineage>
</organism>
<dbReference type="GO" id="GO:0005743">
    <property type="term" value="C:mitochondrial inner membrane"/>
    <property type="evidence" value="ECO:0007669"/>
    <property type="project" value="InterPro"/>
</dbReference>
<evidence type="ECO:0000313" key="4">
    <source>
        <dbReference type="Proteomes" id="UP000070412"/>
    </source>
</evidence>
<gene>
    <name evidence="2" type="ORF">QR98_0039000</name>
    <name evidence="1" type="ORF">SSS_1923</name>
</gene>
<reference evidence="1" key="3">
    <citation type="submission" date="2020-01" db="EMBL/GenBank/DDBJ databases">
        <authorList>
            <person name="Korhonen P.K.K."/>
            <person name="Guangxu M.G."/>
            <person name="Wang T.W."/>
            <person name="Stroehlein A.J.S."/>
            <person name="Young N.D."/>
            <person name="Ang C.-S.A."/>
            <person name="Fernando D.W.F."/>
            <person name="Lu H.L."/>
            <person name="Taylor S.T."/>
            <person name="Ehtesham M.E.M."/>
            <person name="Najaraj S.H.N."/>
            <person name="Harsha G.H.G."/>
            <person name="Madugundu A.M."/>
            <person name="Renuse S.R."/>
            <person name="Holt D.H."/>
            <person name="Pandey A.P."/>
            <person name="Papenfuss A.P."/>
            <person name="Gasser R.B.G."/>
            <person name="Fischer K.F."/>
        </authorList>
    </citation>
    <scope>NUCLEOTIDE SEQUENCE</scope>
    <source>
        <strain evidence="1">SSS_KF_BRIS2020</strain>
    </source>
</reference>
<proteinExistence type="predicted"/>
<dbReference type="EnsemblMetazoa" id="SSS_1923s_mrna">
    <property type="protein sequence ID" value="KAF7495571.1"/>
    <property type="gene ID" value="SSS_1923"/>
</dbReference>
<reference evidence="4" key="2">
    <citation type="journal article" date="2020" name="PLoS Negl. Trop. Dis.">
        <title>High-quality nuclear genome for Sarcoptes scabiei-A critical resource for a neglected parasite.</title>
        <authorList>
            <person name="Korhonen P.K."/>
            <person name="Gasser R.B."/>
            <person name="Ma G."/>
            <person name="Wang T."/>
            <person name="Stroehlein A.J."/>
            <person name="Young N.D."/>
            <person name="Ang C.S."/>
            <person name="Fernando D.D."/>
            <person name="Lu H.C."/>
            <person name="Taylor S."/>
            <person name="Reynolds S.L."/>
            <person name="Mofiz E."/>
            <person name="Najaraj S.H."/>
            <person name="Gowda H."/>
            <person name="Madugundu A."/>
            <person name="Renuse S."/>
            <person name="Holt D."/>
            <person name="Pandey A."/>
            <person name="Papenfuss A.T."/>
            <person name="Fischer K."/>
        </authorList>
    </citation>
    <scope>NUCLEOTIDE SEQUENCE [LARGE SCALE GENOMIC DNA]</scope>
</reference>
<protein>
    <submittedName>
        <fullName evidence="2 3">Uncharacterized protein</fullName>
    </submittedName>
</protein>
<reference evidence="2 5" key="1">
    <citation type="journal article" date="2015" name="Parasit. Vectors">
        <title>Draft genome of the scabies mite.</title>
        <authorList>
            <person name="Rider S.D.Jr."/>
            <person name="Morgan M.S."/>
            <person name="Arlian L.G."/>
        </authorList>
    </citation>
    <scope>NUCLEOTIDE SEQUENCE [LARGE SCALE GENOMIC DNA]</scope>
    <source>
        <strain evidence="2">Arlian Lab</strain>
    </source>
</reference>
<dbReference type="Proteomes" id="UP000070412">
    <property type="component" value="Unassembled WGS sequence"/>
</dbReference>
<dbReference type="OMA" id="EPFAYFD"/>
<sequence length="183" mass="21332">MAEVERTREFIPNDIVGPTLEERQQSIDERIIELKNKFESFDPKTQFVGIRRLGNRYTIAEPFAFFEAPNEFQLRFERITSQAMAAVIACAAIITHHRSKNFSYIVGLARGLICAGPAYYLGGKCYDFKVQKQRQRNNLFFSYALLHEKDFPVIERKKFADITLDFEAQRSLNIFASEWFKTN</sequence>
<reference evidence="3" key="4">
    <citation type="submission" date="2022-06" db="UniProtKB">
        <authorList>
            <consortium name="EnsemblMetazoa"/>
        </authorList>
    </citation>
    <scope>IDENTIFICATION</scope>
</reference>
<keyword evidence="4" id="KW-1185">Reference proteome</keyword>
<evidence type="ECO:0000313" key="2">
    <source>
        <dbReference type="EMBL" id="KPM05438.1"/>
    </source>
</evidence>
<dbReference type="GO" id="GO:0006120">
    <property type="term" value="P:mitochondrial electron transport, NADH to ubiquinone"/>
    <property type="evidence" value="ECO:0007669"/>
    <property type="project" value="InterPro"/>
</dbReference>
<dbReference type="VEuPathDB" id="VectorBase:SSCA002694"/>
<evidence type="ECO:0000313" key="5">
    <source>
        <dbReference type="Proteomes" id="UP000616769"/>
    </source>
</evidence>
<evidence type="ECO:0000313" key="1">
    <source>
        <dbReference type="EMBL" id="KAF7495571.1"/>
    </source>
</evidence>
<dbReference type="Pfam" id="PF06374">
    <property type="entry name" value="NDUF_C2"/>
    <property type="match status" value="1"/>
</dbReference>
<evidence type="ECO:0000313" key="3">
    <source>
        <dbReference type="EnsemblMetazoa" id="KAF7495571.1"/>
    </source>
</evidence>